<dbReference type="Pfam" id="PF00196">
    <property type="entry name" value="GerE"/>
    <property type="match status" value="1"/>
</dbReference>
<name>A0A1V4A4Y3_9ACTN</name>
<evidence type="ECO:0000313" key="7">
    <source>
        <dbReference type="EMBL" id="OON76176.1"/>
    </source>
</evidence>
<sequence length="215" mass="22793">MSPMLDIAIVEHHNLVRRGLVDLVSEASDGPLLRVVSVVAEPWQLDPAAPAPDVIILGPSPVAEKDLPDTVAELAPRGRILVVSDFTGAPRVAGALRAGAYGCVSRRVDDEELLLAVRTVARGGLHVSPGLAPKLHAELGQSTTASLPALARRERETLGWLASGLTHGQIARRMDLTEATVSTYVKRIKNKLNVGNKADLTRKAIELGLLHDGAA</sequence>
<dbReference type="PANTHER" id="PTHR43214">
    <property type="entry name" value="TWO-COMPONENT RESPONSE REGULATOR"/>
    <property type="match status" value="1"/>
</dbReference>
<dbReference type="STRING" id="83656.B1H18_21350"/>
<dbReference type="PANTHER" id="PTHR43214:SF41">
    <property type="entry name" value="NITRATE_NITRITE RESPONSE REGULATOR PROTEIN NARP"/>
    <property type="match status" value="1"/>
</dbReference>
<evidence type="ECO:0000256" key="3">
    <source>
        <dbReference type="ARBA" id="ARBA00023163"/>
    </source>
</evidence>
<dbReference type="GO" id="GO:0006355">
    <property type="term" value="P:regulation of DNA-templated transcription"/>
    <property type="evidence" value="ECO:0007669"/>
    <property type="project" value="InterPro"/>
</dbReference>
<keyword evidence="1" id="KW-0805">Transcription regulation</keyword>
<dbReference type="PROSITE" id="PS50043">
    <property type="entry name" value="HTH_LUXR_2"/>
    <property type="match status" value="1"/>
</dbReference>
<dbReference type="Gene3D" id="3.40.50.2300">
    <property type="match status" value="1"/>
</dbReference>
<keyword evidence="2" id="KW-0238">DNA-binding</keyword>
<reference evidence="7 8" key="1">
    <citation type="submission" date="2017-02" db="EMBL/GenBank/DDBJ databases">
        <title>Draft Genome Sequence of Streptomyces tsukubaensis F601, a Producer of the immunosuppressant tacrolimus FK506.</title>
        <authorList>
            <person name="Zong G."/>
            <person name="Zhong C."/>
            <person name="Fu J."/>
            <person name="Qin R."/>
            <person name="Cao G."/>
        </authorList>
    </citation>
    <scope>NUCLEOTIDE SEQUENCE [LARGE SCALE GENOMIC DNA]</scope>
    <source>
        <strain evidence="7 8">F601</strain>
    </source>
</reference>
<protein>
    <recommendedName>
        <fullName evidence="9">DNA-binding response regulator</fullName>
    </recommendedName>
</protein>
<feature type="domain" description="Response regulatory" evidence="6">
    <location>
        <begin position="6"/>
        <end position="121"/>
    </location>
</feature>
<keyword evidence="8" id="KW-1185">Reference proteome</keyword>
<comment type="caution">
    <text evidence="7">The sequence shown here is derived from an EMBL/GenBank/DDBJ whole genome shotgun (WGS) entry which is preliminary data.</text>
</comment>
<dbReference type="InterPro" id="IPR000792">
    <property type="entry name" value="Tscrpt_reg_LuxR_C"/>
</dbReference>
<evidence type="ECO:0000313" key="8">
    <source>
        <dbReference type="Proteomes" id="UP000190539"/>
    </source>
</evidence>
<evidence type="ECO:0000259" key="5">
    <source>
        <dbReference type="PROSITE" id="PS50043"/>
    </source>
</evidence>
<organism evidence="7 8">
    <name type="scientific">Streptomyces tsukubensis</name>
    <dbReference type="NCBI Taxonomy" id="83656"/>
    <lineage>
        <taxon>Bacteria</taxon>
        <taxon>Bacillati</taxon>
        <taxon>Actinomycetota</taxon>
        <taxon>Actinomycetes</taxon>
        <taxon>Kitasatosporales</taxon>
        <taxon>Streptomycetaceae</taxon>
        <taxon>Streptomyces</taxon>
    </lineage>
</organism>
<dbReference type="PROSITE" id="PS50110">
    <property type="entry name" value="RESPONSE_REGULATORY"/>
    <property type="match status" value="1"/>
</dbReference>
<dbReference type="InterPro" id="IPR011006">
    <property type="entry name" value="CheY-like_superfamily"/>
</dbReference>
<evidence type="ECO:0000256" key="4">
    <source>
        <dbReference type="PROSITE-ProRule" id="PRU00169"/>
    </source>
</evidence>
<dbReference type="InterPro" id="IPR016032">
    <property type="entry name" value="Sig_transdc_resp-reg_C-effctor"/>
</dbReference>
<accession>A0A1V4A4Y3</accession>
<evidence type="ECO:0000256" key="1">
    <source>
        <dbReference type="ARBA" id="ARBA00023015"/>
    </source>
</evidence>
<dbReference type="GO" id="GO:0000160">
    <property type="term" value="P:phosphorelay signal transduction system"/>
    <property type="evidence" value="ECO:0007669"/>
    <property type="project" value="InterPro"/>
</dbReference>
<dbReference type="Proteomes" id="UP000190539">
    <property type="component" value="Unassembled WGS sequence"/>
</dbReference>
<dbReference type="OrthoDB" id="4294555at2"/>
<gene>
    <name evidence="7" type="ORF">B1H18_21350</name>
</gene>
<evidence type="ECO:0000256" key="2">
    <source>
        <dbReference type="ARBA" id="ARBA00023125"/>
    </source>
</evidence>
<dbReference type="InterPro" id="IPR039420">
    <property type="entry name" value="WalR-like"/>
</dbReference>
<keyword evidence="3" id="KW-0804">Transcription</keyword>
<evidence type="ECO:0000259" key="6">
    <source>
        <dbReference type="PROSITE" id="PS50110"/>
    </source>
</evidence>
<dbReference type="SUPFAM" id="SSF52172">
    <property type="entry name" value="CheY-like"/>
    <property type="match status" value="1"/>
</dbReference>
<evidence type="ECO:0008006" key="9">
    <source>
        <dbReference type="Google" id="ProtNLM"/>
    </source>
</evidence>
<proteinExistence type="predicted"/>
<dbReference type="CDD" id="cd06170">
    <property type="entry name" value="LuxR_C_like"/>
    <property type="match status" value="1"/>
</dbReference>
<dbReference type="GO" id="GO:0003677">
    <property type="term" value="F:DNA binding"/>
    <property type="evidence" value="ECO:0007669"/>
    <property type="project" value="UniProtKB-KW"/>
</dbReference>
<dbReference type="SMART" id="SM00421">
    <property type="entry name" value="HTH_LUXR"/>
    <property type="match status" value="1"/>
</dbReference>
<comment type="caution">
    <text evidence="4">Lacks conserved residue(s) required for the propagation of feature annotation.</text>
</comment>
<dbReference type="EMBL" id="MVFC01000019">
    <property type="protein sequence ID" value="OON76176.1"/>
    <property type="molecule type" value="Genomic_DNA"/>
</dbReference>
<dbReference type="AlphaFoldDB" id="A0A1V4A4Y3"/>
<feature type="domain" description="HTH luxR-type" evidence="5">
    <location>
        <begin position="143"/>
        <end position="208"/>
    </location>
</feature>
<dbReference type="InterPro" id="IPR001789">
    <property type="entry name" value="Sig_transdc_resp-reg_receiver"/>
</dbReference>
<dbReference type="PRINTS" id="PR00038">
    <property type="entry name" value="HTHLUXR"/>
</dbReference>
<dbReference type="SUPFAM" id="SSF46894">
    <property type="entry name" value="C-terminal effector domain of the bipartite response regulators"/>
    <property type="match status" value="1"/>
</dbReference>